<dbReference type="GO" id="GO:0042110">
    <property type="term" value="P:T cell activation"/>
    <property type="evidence" value="ECO:0007669"/>
    <property type="project" value="UniProtKB-ARBA"/>
</dbReference>
<dbReference type="Pfam" id="PF07686">
    <property type="entry name" value="V-set"/>
    <property type="match status" value="1"/>
</dbReference>
<keyword evidence="8" id="KW-0393">Immunoglobulin domain</keyword>
<evidence type="ECO:0000256" key="10">
    <source>
        <dbReference type="SAM" id="Coils"/>
    </source>
</evidence>
<feature type="non-terminal residue" evidence="14">
    <location>
        <position position="321"/>
    </location>
</feature>
<name>A0A9D2XBN6_NOTFU</name>
<dbReference type="AlphaFoldDB" id="A0A9D2XBN6"/>
<evidence type="ECO:0000256" key="5">
    <source>
        <dbReference type="ARBA" id="ARBA00023136"/>
    </source>
</evidence>
<reference evidence="14" key="1">
    <citation type="submission" date="2020-03" db="EMBL/GenBank/DDBJ databases">
        <title>Intra-Species Differences in Population Size shape Life History and Genome Evolution.</title>
        <authorList>
            <person name="Willemsen D."/>
            <person name="Cui R."/>
            <person name="Valenzano D.R."/>
        </authorList>
    </citation>
    <scope>NUCLEOTIDE SEQUENCE</scope>
    <source>
        <strain evidence="14">GRZ</strain>
        <tissue evidence="14">Whole</tissue>
    </source>
</reference>
<feature type="domain" description="Ig-like" evidence="12">
    <location>
        <begin position="145"/>
        <end position="233"/>
    </location>
</feature>
<dbReference type="InterPro" id="IPR013106">
    <property type="entry name" value="Ig_V-set"/>
</dbReference>
<comment type="similarity">
    <text evidence="9">Belongs to the SKINT family.</text>
</comment>
<dbReference type="SUPFAM" id="SSF48726">
    <property type="entry name" value="Immunoglobulin"/>
    <property type="match status" value="2"/>
</dbReference>
<feature type="transmembrane region" description="Helical" evidence="11">
    <location>
        <begin position="249"/>
        <end position="268"/>
    </location>
</feature>
<dbReference type="InterPro" id="IPR036179">
    <property type="entry name" value="Ig-like_dom_sf"/>
</dbReference>
<comment type="caution">
    <text evidence="14">The sequence shown here is derived from an EMBL/GenBank/DDBJ whole genome shotgun (WGS) entry which is preliminary data.</text>
</comment>
<dbReference type="EMBL" id="JAAVVJ010026486">
    <property type="protein sequence ID" value="KAF7198977.1"/>
    <property type="molecule type" value="Genomic_DNA"/>
</dbReference>
<keyword evidence="3" id="KW-0732">Signal</keyword>
<evidence type="ECO:0000259" key="12">
    <source>
        <dbReference type="PROSITE" id="PS50835"/>
    </source>
</evidence>
<evidence type="ECO:0000256" key="11">
    <source>
        <dbReference type="SAM" id="Phobius"/>
    </source>
</evidence>
<feature type="domain" description="Ig-like" evidence="12">
    <location>
        <begin position="33"/>
        <end position="124"/>
    </location>
</feature>
<dbReference type="InterPro" id="IPR007110">
    <property type="entry name" value="Ig-like_dom"/>
</dbReference>
<dbReference type="GO" id="GO:0009897">
    <property type="term" value="C:external side of plasma membrane"/>
    <property type="evidence" value="ECO:0007669"/>
    <property type="project" value="TreeGrafter"/>
</dbReference>
<keyword evidence="7" id="KW-0325">Glycoprotein</keyword>
<dbReference type="InterPro" id="IPR053896">
    <property type="entry name" value="BTN3A2-like_Ig-C"/>
</dbReference>
<dbReference type="FunFam" id="2.60.40.10:FF:000142">
    <property type="entry name" value="V-set domain-containing T-cell activation inhibitor 1"/>
    <property type="match status" value="1"/>
</dbReference>
<dbReference type="Proteomes" id="UP000822369">
    <property type="component" value="Unassembled WGS sequence"/>
</dbReference>
<keyword evidence="4 11" id="KW-1133">Transmembrane helix</keyword>
<keyword evidence="2 11" id="KW-0812">Transmembrane</keyword>
<evidence type="ECO:0000256" key="4">
    <source>
        <dbReference type="ARBA" id="ARBA00022989"/>
    </source>
</evidence>
<organism evidence="14 15">
    <name type="scientific">Nothobranchius furzeri</name>
    <name type="common">Turquoise killifish</name>
    <dbReference type="NCBI Taxonomy" id="105023"/>
    <lineage>
        <taxon>Eukaryota</taxon>
        <taxon>Metazoa</taxon>
        <taxon>Chordata</taxon>
        <taxon>Craniata</taxon>
        <taxon>Vertebrata</taxon>
        <taxon>Euteleostomi</taxon>
        <taxon>Actinopterygii</taxon>
        <taxon>Neopterygii</taxon>
        <taxon>Teleostei</taxon>
        <taxon>Neoteleostei</taxon>
        <taxon>Acanthomorphata</taxon>
        <taxon>Ovalentaria</taxon>
        <taxon>Atherinomorphae</taxon>
        <taxon>Cyprinodontiformes</taxon>
        <taxon>Nothobranchiidae</taxon>
        <taxon>Nothobranchius</taxon>
    </lineage>
</organism>
<dbReference type="PANTHER" id="PTHR24100">
    <property type="entry name" value="BUTYROPHILIN"/>
    <property type="match status" value="1"/>
</dbReference>
<comment type="subcellular location">
    <subcellularLocation>
        <location evidence="1">Membrane</location>
    </subcellularLocation>
</comment>
<protein>
    <submittedName>
        <fullName evidence="14">Transcript variant X1</fullName>
    </submittedName>
    <submittedName>
        <fullName evidence="13">Transcript variant X2</fullName>
    </submittedName>
</protein>
<evidence type="ECO:0000256" key="7">
    <source>
        <dbReference type="ARBA" id="ARBA00023180"/>
    </source>
</evidence>
<dbReference type="Pfam" id="PF22705">
    <property type="entry name" value="C2-set_3"/>
    <property type="match status" value="1"/>
</dbReference>
<evidence type="ECO:0000256" key="1">
    <source>
        <dbReference type="ARBA" id="ARBA00004370"/>
    </source>
</evidence>
<evidence type="ECO:0000313" key="13">
    <source>
        <dbReference type="EMBL" id="KAF7198976.1"/>
    </source>
</evidence>
<dbReference type="PANTHER" id="PTHR24100:SF151">
    <property type="entry name" value="ICOS LIGAND"/>
    <property type="match status" value="1"/>
</dbReference>
<dbReference type="InterPro" id="IPR050504">
    <property type="entry name" value="IgSF_BTN/MOG"/>
</dbReference>
<dbReference type="Gene3D" id="2.60.40.10">
    <property type="entry name" value="Immunoglobulins"/>
    <property type="match status" value="2"/>
</dbReference>
<feature type="coiled-coil region" evidence="10">
    <location>
        <begin position="286"/>
        <end position="317"/>
    </location>
</feature>
<accession>A0A9D2XBN6</accession>
<evidence type="ECO:0000256" key="6">
    <source>
        <dbReference type="ARBA" id="ARBA00023157"/>
    </source>
</evidence>
<dbReference type="InterPro" id="IPR013783">
    <property type="entry name" value="Ig-like_fold"/>
</dbReference>
<dbReference type="GO" id="GO:0050852">
    <property type="term" value="P:T cell receptor signaling pathway"/>
    <property type="evidence" value="ECO:0007669"/>
    <property type="project" value="TreeGrafter"/>
</dbReference>
<evidence type="ECO:0000313" key="15">
    <source>
        <dbReference type="Proteomes" id="UP000822369"/>
    </source>
</evidence>
<dbReference type="GO" id="GO:0050863">
    <property type="term" value="P:regulation of T cell activation"/>
    <property type="evidence" value="ECO:0007669"/>
    <property type="project" value="UniProtKB-ARBA"/>
</dbReference>
<dbReference type="FunFam" id="2.60.40.10:FF:000088">
    <property type="entry name" value="Butyrophilin subfamily 1 member A1"/>
    <property type="match status" value="1"/>
</dbReference>
<evidence type="ECO:0000256" key="9">
    <source>
        <dbReference type="ARBA" id="ARBA00038221"/>
    </source>
</evidence>
<dbReference type="EMBL" id="JAAVVJ010026486">
    <property type="protein sequence ID" value="KAF7198976.1"/>
    <property type="molecule type" value="Genomic_DNA"/>
</dbReference>
<keyword evidence="5 11" id="KW-0472">Membrane</keyword>
<gene>
    <name evidence="14" type="ORF">G4P62_019551</name>
</gene>
<evidence type="ECO:0000313" key="14">
    <source>
        <dbReference type="EMBL" id="KAF7198977.1"/>
    </source>
</evidence>
<evidence type="ECO:0000256" key="2">
    <source>
        <dbReference type="ARBA" id="ARBA00022692"/>
    </source>
</evidence>
<evidence type="ECO:0000256" key="8">
    <source>
        <dbReference type="ARBA" id="ARBA00023319"/>
    </source>
</evidence>
<dbReference type="GO" id="GO:0001817">
    <property type="term" value="P:regulation of cytokine production"/>
    <property type="evidence" value="ECO:0007669"/>
    <property type="project" value="TreeGrafter"/>
</dbReference>
<dbReference type="PROSITE" id="PS50835">
    <property type="entry name" value="IG_LIKE"/>
    <property type="match status" value="2"/>
</dbReference>
<keyword evidence="6" id="KW-1015">Disulfide bond</keyword>
<evidence type="ECO:0000256" key="3">
    <source>
        <dbReference type="ARBA" id="ARBA00022729"/>
    </source>
</evidence>
<dbReference type="InterPro" id="IPR003599">
    <property type="entry name" value="Ig_sub"/>
</dbReference>
<proteinExistence type="inferred from homology"/>
<dbReference type="GO" id="GO:0005102">
    <property type="term" value="F:signaling receptor binding"/>
    <property type="evidence" value="ECO:0007669"/>
    <property type="project" value="TreeGrafter"/>
</dbReference>
<keyword evidence="10" id="KW-0175">Coiled coil</keyword>
<sequence length="321" mass="36098">MGHQPGKSSLNLQTGTAVVFQILLLTHTWTGQSAVKDLPQTITAMVGDDVLLPCLLKPPKDASLMTVEWGKLDLRHKFVHVWHEGQEHGQRNERASLSASKLKHGDASLKLSEVRFSDGGRYRCYFPKDRREYFVELFVGSVSSPEIRLAGLDEASSGVMLDCSSGTWWPEPELLWLDAEGHVLSAGPTETTRGSDGLLAVSSRVTVQKSPNNTITCRIHQKDLKQSRETHVHVPDDFFVVRSSCSVSISFSVLFCCLFLVSASVLVWRQRHLFSAAKKKETTKTIEEQRELMRVEQELLDALKAQMREDLRELEKKLTIQ</sequence>
<dbReference type="SMART" id="SM00409">
    <property type="entry name" value="IG"/>
    <property type="match status" value="1"/>
</dbReference>
<dbReference type="GO" id="GO:1903037">
    <property type="term" value="P:regulation of leukocyte cell-cell adhesion"/>
    <property type="evidence" value="ECO:0007669"/>
    <property type="project" value="UniProtKB-ARBA"/>
</dbReference>